<evidence type="ECO:0000313" key="2">
    <source>
        <dbReference type="EMBL" id="CEP77783.1"/>
    </source>
</evidence>
<dbReference type="OrthoDB" id="573392at2"/>
<dbReference type="InterPro" id="IPR006058">
    <property type="entry name" value="2Fe2S_fd_BS"/>
</dbReference>
<dbReference type="SUPFAM" id="SSF54292">
    <property type="entry name" value="2Fe-2S ferredoxin-like"/>
    <property type="match status" value="1"/>
</dbReference>
<keyword evidence="3" id="KW-1185">Reference proteome</keyword>
<protein>
    <submittedName>
        <fullName evidence="2">Sarcosine oxidase, alpha subunit family, heterotetrameric form</fullName>
    </submittedName>
</protein>
<dbReference type="RefSeq" id="WP_045087347.1">
    <property type="nucleotide sequence ID" value="NZ_LN824141.1"/>
</dbReference>
<dbReference type="Gene3D" id="3.10.20.440">
    <property type="entry name" value="2Fe-2S iron-sulphur cluster binding domain, sarcosine oxidase, alpha subunit, N-terminal domain"/>
    <property type="match status" value="1"/>
</dbReference>
<dbReference type="HOGENOM" id="CLU_153062_2_0_0"/>
<dbReference type="Proteomes" id="UP000032809">
    <property type="component" value="Chromosome I"/>
</dbReference>
<dbReference type="InterPro" id="IPR042204">
    <property type="entry name" value="2Fe-2S-bd_N"/>
</dbReference>
<dbReference type="Pfam" id="PF13510">
    <property type="entry name" value="Fer2_4"/>
    <property type="match status" value="1"/>
</dbReference>
<gene>
    <name evidence="2" type="ORF">DTL3_0460</name>
</gene>
<organism evidence="2 3">
    <name type="scientific">Defluviitoga tunisiensis</name>
    <dbReference type="NCBI Taxonomy" id="1006576"/>
    <lineage>
        <taxon>Bacteria</taxon>
        <taxon>Thermotogati</taxon>
        <taxon>Thermotogota</taxon>
        <taxon>Thermotogae</taxon>
        <taxon>Petrotogales</taxon>
        <taxon>Petrotogaceae</taxon>
        <taxon>Defluviitoga</taxon>
    </lineage>
</organism>
<dbReference type="KEGG" id="dtn:DTL3_0460"/>
<dbReference type="GO" id="GO:0016491">
    <property type="term" value="F:oxidoreductase activity"/>
    <property type="evidence" value="ECO:0007669"/>
    <property type="project" value="UniProtKB-KW"/>
</dbReference>
<dbReference type="InterPro" id="IPR036010">
    <property type="entry name" value="2Fe-2S_ferredoxin-like_sf"/>
</dbReference>
<evidence type="ECO:0000313" key="3">
    <source>
        <dbReference type="Proteomes" id="UP000032809"/>
    </source>
</evidence>
<sequence length="102" mass="11542">MRIEQHPILEFKKGEKIRFYFNGKEMIGFKNDTIASALYGLGIYKLSESKKQKRPRGIFCAVGHCSSCLMTVDGIPNVRTCITPLKEGMQIETQSQEVIKDA</sequence>
<dbReference type="STRING" id="1006576.DTL3_0460"/>
<dbReference type="AlphaFoldDB" id="A0A0C7NWR1"/>
<dbReference type="GO" id="GO:0051537">
    <property type="term" value="F:2 iron, 2 sulfur cluster binding"/>
    <property type="evidence" value="ECO:0007669"/>
    <property type="project" value="InterPro"/>
</dbReference>
<reference evidence="3" key="1">
    <citation type="submission" date="2014-11" db="EMBL/GenBank/DDBJ databases">
        <authorList>
            <person name="Wibberg D."/>
        </authorList>
    </citation>
    <scope>NUCLEOTIDE SEQUENCE [LARGE SCALE GENOMIC DNA]</scope>
    <source>
        <strain evidence="3">L3</strain>
    </source>
</reference>
<dbReference type="PATRIC" id="fig|1006576.9.peg.452"/>
<evidence type="ECO:0000256" key="1">
    <source>
        <dbReference type="ARBA" id="ARBA00023002"/>
    </source>
</evidence>
<dbReference type="PROSITE" id="PS00197">
    <property type="entry name" value="2FE2S_FER_1"/>
    <property type="match status" value="1"/>
</dbReference>
<proteinExistence type="predicted"/>
<name>A0A0C7NWR1_DEFTU</name>
<accession>A0A0C7NWR1</accession>
<dbReference type="EMBL" id="LN824141">
    <property type="protein sequence ID" value="CEP77783.1"/>
    <property type="molecule type" value="Genomic_DNA"/>
</dbReference>
<keyword evidence="1" id="KW-0560">Oxidoreductase</keyword>